<dbReference type="PANTHER" id="PTHR21708">
    <property type="entry name" value="PROBABLE 2-DEHYDROPANTOATE 2-REDUCTASE"/>
    <property type="match status" value="1"/>
</dbReference>
<dbReference type="InterPro" id="IPR013332">
    <property type="entry name" value="KPR_N"/>
</dbReference>
<gene>
    <name evidence="7" type="ORF">H9753_05580</name>
</gene>
<dbReference type="InterPro" id="IPR013752">
    <property type="entry name" value="KPA_reductase"/>
</dbReference>
<dbReference type="InterPro" id="IPR008927">
    <property type="entry name" value="6-PGluconate_DH-like_C_sf"/>
</dbReference>
<dbReference type="SUPFAM" id="SSF51735">
    <property type="entry name" value="NAD(P)-binding Rossmann-fold domains"/>
    <property type="match status" value="1"/>
</dbReference>
<protein>
    <recommendedName>
        <fullName evidence="4">2-dehydropantoate 2-reductase</fullName>
        <ecNumber evidence="4">1.1.1.169</ecNumber>
    </recommendedName>
    <alternativeName>
        <fullName evidence="4">Ketopantoate reductase</fullName>
    </alternativeName>
</protein>
<dbReference type="GO" id="GO:0008677">
    <property type="term" value="F:2-dehydropantoate 2-reductase activity"/>
    <property type="evidence" value="ECO:0007669"/>
    <property type="project" value="UniProtKB-EC"/>
</dbReference>
<evidence type="ECO:0000259" key="6">
    <source>
        <dbReference type="Pfam" id="PF08546"/>
    </source>
</evidence>
<reference evidence="7" key="2">
    <citation type="submission" date="2021-04" db="EMBL/GenBank/DDBJ databases">
        <authorList>
            <person name="Gilroy R."/>
        </authorList>
    </citation>
    <scope>NUCLEOTIDE SEQUENCE</scope>
    <source>
        <strain evidence="7">ChiBcec2-3848</strain>
    </source>
</reference>
<comment type="catalytic activity">
    <reaction evidence="4">
        <text>(R)-pantoate + NADP(+) = 2-dehydropantoate + NADPH + H(+)</text>
        <dbReference type="Rhea" id="RHEA:16233"/>
        <dbReference type="ChEBI" id="CHEBI:11561"/>
        <dbReference type="ChEBI" id="CHEBI:15378"/>
        <dbReference type="ChEBI" id="CHEBI:15980"/>
        <dbReference type="ChEBI" id="CHEBI:57783"/>
        <dbReference type="ChEBI" id="CHEBI:58349"/>
        <dbReference type="EC" id="1.1.1.169"/>
    </reaction>
</comment>
<keyword evidence="2 4" id="KW-0521">NADP</keyword>
<dbReference type="GO" id="GO:0015940">
    <property type="term" value="P:pantothenate biosynthetic process"/>
    <property type="evidence" value="ECO:0007669"/>
    <property type="project" value="UniProtKB-KW"/>
</dbReference>
<dbReference type="GO" id="GO:0005737">
    <property type="term" value="C:cytoplasm"/>
    <property type="evidence" value="ECO:0007669"/>
    <property type="project" value="TreeGrafter"/>
</dbReference>
<accession>A0A9D2TBY4</accession>
<dbReference type="SUPFAM" id="SSF48179">
    <property type="entry name" value="6-phosphogluconate dehydrogenase C-terminal domain-like"/>
    <property type="match status" value="1"/>
</dbReference>
<dbReference type="InterPro" id="IPR013328">
    <property type="entry name" value="6PGD_dom2"/>
</dbReference>
<sequence>MDRKTKITVAGIGGVGGYLSAMLARRYEHVTLVARGERKKALEEQGIHMNSEFHGEITAKPWKIVEKAQEIQEKQDLVFICVKTYSLEEICKDLQECIDEHTVILPVMNGADTAERARKFLGRGHVLDAVIYITAFSNPDYSVTQIGRYAKIQIGKKEPSQEEKKALEEAWTCMKEAGMDVHISQDVEAAVWEKYIFNCGYNVLTTYYMEMVEDLQASPEKCREFRQLMEEAYAVSQAKKIQVRDGYIESEYQRFLRLDAGSTSSLKRDREAGKRDELETFSGYLVSEAKKLGVPVPLTERMYEKLRRQPGL</sequence>
<dbReference type="Gene3D" id="1.10.1040.10">
    <property type="entry name" value="N-(1-d-carboxylethyl)-l-norvaline Dehydrogenase, domain 2"/>
    <property type="match status" value="1"/>
</dbReference>
<dbReference type="InterPro" id="IPR036291">
    <property type="entry name" value="NAD(P)-bd_dom_sf"/>
</dbReference>
<evidence type="ECO:0000313" key="7">
    <source>
        <dbReference type="EMBL" id="HJC63073.1"/>
    </source>
</evidence>
<dbReference type="Gene3D" id="3.40.50.720">
    <property type="entry name" value="NAD(P)-binding Rossmann-like Domain"/>
    <property type="match status" value="1"/>
</dbReference>
<dbReference type="AlphaFoldDB" id="A0A9D2TBY4"/>
<dbReference type="EMBL" id="DWVZ01000074">
    <property type="protein sequence ID" value="HJC63073.1"/>
    <property type="molecule type" value="Genomic_DNA"/>
</dbReference>
<comment type="pathway">
    <text evidence="4">Cofactor biosynthesis; (R)-pantothenate biosynthesis; (R)-pantoate from 3-methyl-2-oxobutanoate: step 2/2.</text>
</comment>
<evidence type="ECO:0000256" key="3">
    <source>
        <dbReference type="ARBA" id="ARBA00023002"/>
    </source>
</evidence>
<organism evidence="7 8">
    <name type="scientific">Candidatus Blautia merdavium</name>
    <dbReference type="NCBI Taxonomy" id="2838494"/>
    <lineage>
        <taxon>Bacteria</taxon>
        <taxon>Bacillati</taxon>
        <taxon>Bacillota</taxon>
        <taxon>Clostridia</taxon>
        <taxon>Lachnospirales</taxon>
        <taxon>Lachnospiraceae</taxon>
        <taxon>Blautia</taxon>
    </lineage>
</organism>
<dbReference type="Proteomes" id="UP000823886">
    <property type="component" value="Unassembled WGS sequence"/>
</dbReference>
<evidence type="ECO:0000256" key="4">
    <source>
        <dbReference type="RuleBase" id="RU362068"/>
    </source>
</evidence>
<dbReference type="InterPro" id="IPR051402">
    <property type="entry name" value="KPR-Related"/>
</dbReference>
<evidence type="ECO:0000313" key="8">
    <source>
        <dbReference type="Proteomes" id="UP000823886"/>
    </source>
</evidence>
<dbReference type="Pfam" id="PF02558">
    <property type="entry name" value="ApbA"/>
    <property type="match status" value="1"/>
</dbReference>
<comment type="caution">
    <text evidence="7">The sequence shown here is derived from an EMBL/GenBank/DDBJ whole genome shotgun (WGS) entry which is preliminary data.</text>
</comment>
<feature type="domain" description="Ketopantoate reductase C-terminal" evidence="6">
    <location>
        <begin position="186"/>
        <end position="307"/>
    </location>
</feature>
<reference evidence="7" key="1">
    <citation type="journal article" date="2021" name="PeerJ">
        <title>Extensive microbial diversity within the chicken gut microbiome revealed by metagenomics and culture.</title>
        <authorList>
            <person name="Gilroy R."/>
            <person name="Ravi A."/>
            <person name="Getino M."/>
            <person name="Pursley I."/>
            <person name="Horton D.L."/>
            <person name="Alikhan N.F."/>
            <person name="Baker D."/>
            <person name="Gharbi K."/>
            <person name="Hall N."/>
            <person name="Watson M."/>
            <person name="Adriaenssens E.M."/>
            <person name="Foster-Nyarko E."/>
            <person name="Jarju S."/>
            <person name="Secka A."/>
            <person name="Antonio M."/>
            <person name="Oren A."/>
            <person name="Chaudhuri R.R."/>
            <person name="La Ragione R."/>
            <person name="Hildebrand F."/>
            <person name="Pallen M.J."/>
        </authorList>
    </citation>
    <scope>NUCLEOTIDE SEQUENCE</scope>
    <source>
        <strain evidence="7">ChiBcec2-3848</strain>
    </source>
</reference>
<evidence type="ECO:0000256" key="2">
    <source>
        <dbReference type="ARBA" id="ARBA00022857"/>
    </source>
</evidence>
<dbReference type="PANTHER" id="PTHR21708:SF26">
    <property type="entry name" value="2-DEHYDROPANTOATE 2-REDUCTASE"/>
    <property type="match status" value="1"/>
</dbReference>
<comment type="function">
    <text evidence="4">Catalyzes the NADPH-dependent reduction of ketopantoate into pantoic acid.</text>
</comment>
<evidence type="ECO:0000256" key="1">
    <source>
        <dbReference type="ARBA" id="ARBA00007870"/>
    </source>
</evidence>
<dbReference type="InterPro" id="IPR003710">
    <property type="entry name" value="ApbA"/>
</dbReference>
<comment type="similarity">
    <text evidence="1 4">Belongs to the ketopantoate reductase family.</text>
</comment>
<name>A0A9D2TBY4_9FIRM</name>
<evidence type="ECO:0000259" key="5">
    <source>
        <dbReference type="Pfam" id="PF02558"/>
    </source>
</evidence>
<dbReference type="EC" id="1.1.1.169" evidence="4"/>
<proteinExistence type="inferred from homology"/>
<keyword evidence="4" id="KW-0566">Pantothenate biosynthesis</keyword>
<dbReference type="Pfam" id="PF08546">
    <property type="entry name" value="ApbA_C"/>
    <property type="match status" value="1"/>
</dbReference>
<feature type="domain" description="Ketopantoate reductase N-terminal" evidence="5">
    <location>
        <begin position="7"/>
        <end position="156"/>
    </location>
</feature>
<dbReference type="NCBIfam" id="TIGR00745">
    <property type="entry name" value="apbA_panE"/>
    <property type="match status" value="1"/>
</dbReference>
<keyword evidence="3 4" id="KW-0560">Oxidoreductase</keyword>